<evidence type="ECO:0000256" key="9">
    <source>
        <dbReference type="SAM" id="MobiDB-lite"/>
    </source>
</evidence>
<evidence type="ECO:0000256" key="6">
    <source>
        <dbReference type="ARBA" id="ARBA00032912"/>
    </source>
</evidence>
<reference evidence="13 14" key="1">
    <citation type="submission" date="2018-02" db="EMBL/GenBank/DDBJ databases">
        <title>novel marine gammaproteobacteria from coastal saline agro ecosystem.</title>
        <authorList>
            <person name="Krishnan R."/>
            <person name="Ramesh Kumar N."/>
        </authorList>
    </citation>
    <scope>NUCLEOTIDE SEQUENCE [LARGE SCALE GENOMIC DNA]</scope>
    <source>
        <strain evidence="13 14">228</strain>
    </source>
</reference>
<dbReference type="InterPro" id="IPR037925">
    <property type="entry name" value="FlgE/F/G-like"/>
</dbReference>
<dbReference type="PROSITE" id="PS00588">
    <property type="entry name" value="FLAGELLA_BB_ROD"/>
    <property type="match status" value="1"/>
</dbReference>
<keyword evidence="13" id="KW-0969">Cilium</keyword>
<dbReference type="GO" id="GO:0009426">
    <property type="term" value="C:bacterial-type flagellum basal body, distal rod"/>
    <property type="evidence" value="ECO:0007669"/>
    <property type="project" value="UniProtKB-UniRule"/>
</dbReference>
<keyword evidence="13" id="KW-0966">Cell projection</keyword>
<dbReference type="OrthoDB" id="5290298at2"/>
<dbReference type="AlphaFoldDB" id="A0A2S5KUY3"/>
<accession>A0A2S5KUY3</accession>
<dbReference type="NCBIfam" id="TIGR03506">
    <property type="entry name" value="FlgEFG_subfam"/>
    <property type="match status" value="2"/>
</dbReference>
<dbReference type="Proteomes" id="UP000238196">
    <property type="component" value="Unassembled WGS sequence"/>
</dbReference>
<evidence type="ECO:0000256" key="2">
    <source>
        <dbReference type="ARBA" id="ARBA00009677"/>
    </source>
</evidence>
<evidence type="ECO:0000313" key="13">
    <source>
        <dbReference type="EMBL" id="PPC78462.1"/>
    </source>
</evidence>
<comment type="subcellular location">
    <subcellularLocation>
        <location evidence="1 8">Bacterial flagellum basal body</location>
    </subcellularLocation>
</comment>
<dbReference type="InterPro" id="IPR020013">
    <property type="entry name" value="Flagellar_FlgE/F/G"/>
</dbReference>
<dbReference type="PANTHER" id="PTHR30435:SF19">
    <property type="entry name" value="FLAGELLAR BASAL-BODY ROD PROTEIN FLGG"/>
    <property type="match status" value="1"/>
</dbReference>
<keyword evidence="4 8" id="KW-0975">Bacterial flagellum</keyword>
<evidence type="ECO:0000256" key="8">
    <source>
        <dbReference type="RuleBase" id="RU362116"/>
    </source>
</evidence>
<comment type="caution">
    <text evidence="13">The sequence shown here is derived from an EMBL/GenBank/DDBJ whole genome shotgun (WGS) entry which is preliminary data.</text>
</comment>
<dbReference type="InterPro" id="IPR010930">
    <property type="entry name" value="Flg_bb/hook_C_dom"/>
</dbReference>
<gene>
    <name evidence="13" type="primary">flgG</name>
    <name evidence="13" type="ORF">C4K68_05270</name>
</gene>
<evidence type="ECO:0000259" key="11">
    <source>
        <dbReference type="Pfam" id="PF06429"/>
    </source>
</evidence>
<dbReference type="InterPro" id="IPR019776">
    <property type="entry name" value="Flagellar_basal_body_rod_CS"/>
</dbReference>
<evidence type="ECO:0000256" key="1">
    <source>
        <dbReference type="ARBA" id="ARBA00004117"/>
    </source>
</evidence>
<organism evidence="13 14">
    <name type="scientific">Proteobacteria bacterium 228</name>
    <dbReference type="NCBI Taxonomy" id="2083153"/>
    <lineage>
        <taxon>Bacteria</taxon>
        <taxon>Pseudomonadati</taxon>
        <taxon>Pseudomonadota</taxon>
    </lineage>
</organism>
<dbReference type="Pfam" id="PF00460">
    <property type="entry name" value="Flg_bb_rod"/>
    <property type="match status" value="1"/>
</dbReference>
<evidence type="ECO:0000256" key="3">
    <source>
        <dbReference type="ARBA" id="ARBA00017948"/>
    </source>
</evidence>
<feature type="domain" description="Flagellar basal body rod protein N-terminal" evidence="10">
    <location>
        <begin position="10"/>
        <end position="35"/>
    </location>
</feature>
<evidence type="ECO:0000313" key="14">
    <source>
        <dbReference type="Proteomes" id="UP000238196"/>
    </source>
</evidence>
<protein>
    <recommendedName>
        <fullName evidence="3 7">Flagellar basal-body rod protein FlgG</fullName>
    </recommendedName>
    <alternativeName>
        <fullName evidence="6 8">Distal rod protein</fullName>
    </alternativeName>
</protein>
<proteinExistence type="inferred from homology"/>
<comment type="similarity">
    <text evidence="2 8">Belongs to the flagella basal body rod proteins family.</text>
</comment>
<evidence type="ECO:0000259" key="10">
    <source>
        <dbReference type="Pfam" id="PF00460"/>
    </source>
</evidence>
<sequence>MLAALWISKTGLNAQDLSLSTISNNLANISTTGFKKDRANFEDLLYQIKRQPGGLSTADTRLPSGLQIGSGVRVVGTEKIFTQGDMDVTDNTLDVAIQGDGFFRVQMPDGSIGYTRDGSFQLDSDGNIVNSDGYLLDPEINVANATQITIGTNGDVEVVLNGDTANPQVAGTIQISTFVNPAGLQAVGNNLFKETAASGAPNDGTPGDDGFGTTSQGMLESSNVNAAEELVKLITTQRAYEMNSKVVSTADEMLSYVTQQL</sequence>
<dbReference type="Pfam" id="PF06429">
    <property type="entry name" value="Flg_bbr_C"/>
    <property type="match status" value="1"/>
</dbReference>
<dbReference type="SUPFAM" id="SSF117143">
    <property type="entry name" value="Flagellar hook protein flgE"/>
    <property type="match status" value="1"/>
</dbReference>
<dbReference type="InterPro" id="IPR053967">
    <property type="entry name" value="LlgE_F_G-like_D1"/>
</dbReference>
<dbReference type="GO" id="GO:0071978">
    <property type="term" value="P:bacterial-type flagellum-dependent swarming motility"/>
    <property type="evidence" value="ECO:0007669"/>
    <property type="project" value="TreeGrafter"/>
</dbReference>
<evidence type="ECO:0000256" key="7">
    <source>
        <dbReference type="NCBIfam" id="TIGR02488"/>
    </source>
</evidence>
<dbReference type="InterPro" id="IPR001444">
    <property type="entry name" value="Flag_bb_rod_N"/>
</dbReference>
<feature type="region of interest" description="Disordered" evidence="9">
    <location>
        <begin position="195"/>
        <end position="218"/>
    </location>
</feature>
<feature type="domain" description="Flagellar basal-body/hook protein C-terminal" evidence="11">
    <location>
        <begin position="216"/>
        <end position="259"/>
    </location>
</feature>
<feature type="domain" description="Flagellar hook protein FlgE/F/G-like D1" evidence="12">
    <location>
        <begin position="96"/>
        <end position="158"/>
    </location>
</feature>
<keyword evidence="13" id="KW-0282">Flagellum</keyword>
<evidence type="ECO:0000259" key="12">
    <source>
        <dbReference type="Pfam" id="PF22692"/>
    </source>
</evidence>
<dbReference type="EMBL" id="PRLP01000015">
    <property type="protein sequence ID" value="PPC78462.1"/>
    <property type="molecule type" value="Genomic_DNA"/>
</dbReference>
<dbReference type="Pfam" id="PF22692">
    <property type="entry name" value="LlgE_F_G_D1"/>
    <property type="match status" value="1"/>
</dbReference>
<evidence type="ECO:0000256" key="5">
    <source>
        <dbReference type="ARBA" id="ARBA00025933"/>
    </source>
</evidence>
<dbReference type="NCBIfam" id="TIGR02488">
    <property type="entry name" value="flgG_G_neg"/>
    <property type="match status" value="1"/>
</dbReference>
<evidence type="ECO:0000256" key="4">
    <source>
        <dbReference type="ARBA" id="ARBA00023143"/>
    </source>
</evidence>
<comment type="subunit">
    <text evidence="5 8">The basal body constitutes a major portion of the flagellar organelle and consists of four rings (L,P,S, and M) mounted on a central rod. The rod consists of about 26 subunits of FlgG in the distal portion, and FlgB, FlgC and FlgF are thought to build up the proximal portion of the rod with about 6 subunits each.</text>
</comment>
<name>A0A2S5KUY3_9PROT</name>
<dbReference type="PANTHER" id="PTHR30435">
    <property type="entry name" value="FLAGELLAR PROTEIN"/>
    <property type="match status" value="1"/>
</dbReference>
<dbReference type="InterPro" id="IPR012834">
    <property type="entry name" value="FlgG_G_neg"/>
</dbReference>